<dbReference type="GO" id="GO:0005975">
    <property type="term" value="P:carbohydrate metabolic process"/>
    <property type="evidence" value="ECO:0007669"/>
    <property type="project" value="UniProtKB-UniRule"/>
</dbReference>
<organism evidence="9">
    <name type="scientific">Cyanothece sp. (strain PCC 7425 / ATCC 29141)</name>
    <dbReference type="NCBI Taxonomy" id="395961"/>
    <lineage>
        <taxon>Bacteria</taxon>
        <taxon>Bacillati</taxon>
        <taxon>Cyanobacteriota</taxon>
        <taxon>Cyanophyceae</taxon>
        <taxon>Gomontiellales</taxon>
        <taxon>Cyanothecaceae</taxon>
        <taxon>Cyanothece</taxon>
    </lineage>
</organism>
<dbReference type="PANTHER" id="PTHR11054">
    <property type="entry name" value="6-PHOSPHOGLUCONOLACTONASE"/>
    <property type="match status" value="1"/>
</dbReference>
<dbReference type="InterPro" id="IPR005900">
    <property type="entry name" value="6-phosphogluconolactonase_DevB"/>
</dbReference>
<dbReference type="KEGG" id="cyn:Cyan7425_2709"/>
<feature type="domain" description="Glucosamine/galactosamine-6-phosphate isomerase" evidence="8">
    <location>
        <begin position="10"/>
        <end position="228"/>
    </location>
</feature>
<dbReference type="STRING" id="395961.Cyan7425_2709"/>
<protein>
    <recommendedName>
        <fullName evidence="6 7">6-phosphogluconolactonase</fullName>
        <shortName evidence="7">6PGL</shortName>
        <ecNumber evidence="5 7">3.1.1.31</ecNumber>
    </recommendedName>
</protein>
<comment type="catalytic activity">
    <reaction evidence="1 7">
        <text>6-phospho-D-glucono-1,5-lactone + H2O = 6-phospho-D-gluconate + H(+)</text>
        <dbReference type="Rhea" id="RHEA:12556"/>
        <dbReference type="ChEBI" id="CHEBI:15377"/>
        <dbReference type="ChEBI" id="CHEBI:15378"/>
        <dbReference type="ChEBI" id="CHEBI:57955"/>
        <dbReference type="ChEBI" id="CHEBI:58759"/>
        <dbReference type="EC" id="3.1.1.31"/>
    </reaction>
</comment>
<evidence type="ECO:0000256" key="4">
    <source>
        <dbReference type="ARBA" id="ARBA00010662"/>
    </source>
</evidence>
<dbReference type="AlphaFoldDB" id="B8HJV3"/>
<evidence type="ECO:0000256" key="3">
    <source>
        <dbReference type="ARBA" id="ARBA00004961"/>
    </source>
</evidence>
<evidence type="ECO:0000256" key="2">
    <source>
        <dbReference type="ARBA" id="ARBA00002681"/>
    </source>
</evidence>
<dbReference type="CDD" id="cd01400">
    <property type="entry name" value="6PGL"/>
    <property type="match status" value="1"/>
</dbReference>
<comment type="similarity">
    <text evidence="4 7">Belongs to the glucosamine/galactosamine-6-phosphate isomerase family. 6-phosphogluconolactonase subfamily.</text>
</comment>
<dbReference type="UniPathway" id="UPA00115">
    <property type="reaction ID" value="UER00409"/>
</dbReference>
<dbReference type="InterPro" id="IPR037171">
    <property type="entry name" value="NagB/RpiA_transferase-like"/>
</dbReference>
<name>B8HJV3_CYAP4</name>
<dbReference type="NCBIfam" id="TIGR01198">
    <property type="entry name" value="pgl"/>
    <property type="match status" value="1"/>
</dbReference>
<dbReference type="EMBL" id="CP001344">
    <property type="protein sequence ID" value="ACL45056.1"/>
    <property type="molecule type" value="Genomic_DNA"/>
</dbReference>
<dbReference type="HOGENOM" id="CLU_053947_0_1_3"/>
<evidence type="ECO:0000256" key="5">
    <source>
        <dbReference type="ARBA" id="ARBA00013198"/>
    </source>
</evidence>
<dbReference type="EC" id="3.1.1.31" evidence="5 7"/>
<comment type="function">
    <text evidence="2 7">Hydrolysis of 6-phosphogluconolactone to 6-phosphogluconate.</text>
</comment>
<dbReference type="GO" id="GO:0006098">
    <property type="term" value="P:pentose-phosphate shunt"/>
    <property type="evidence" value="ECO:0007669"/>
    <property type="project" value="UniProtKB-UniPathway"/>
</dbReference>
<dbReference type="OrthoDB" id="9810967at2"/>
<dbReference type="Gene3D" id="3.40.50.1360">
    <property type="match status" value="1"/>
</dbReference>
<evidence type="ECO:0000313" key="9">
    <source>
        <dbReference type="EMBL" id="ACL45056.1"/>
    </source>
</evidence>
<dbReference type="GO" id="GO:0017057">
    <property type="term" value="F:6-phosphogluconolactonase activity"/>
    <property type="evidence" value="ECO:0007669"/>
    <property type="project" value="UniProtKB-UniRule"/>
</dbReference>
<accession>B8HJV3</accession>
<comment type="pathway">
    <text evidence="3 7">Carbohydrate degradation; pentose phosphate pathway; D-ribulose 5-phosphate from D-glucose 6-phosphate (oxidative stage): step 2/3.</text>
</comment>
<proteinExistence type="inferred from homology"/>
<reference evidence="9" key="1">
    <citation type="submission" date="2009-01" db="EMBL/GenBank/DDBJ databases">
        <title>Complete sequence of chromosome Cyanothece sp. PCC 7425.</title>
        <authorList>
            <consortium name="US DOE Joint Genome Institute"/>
            <person name="Lucas S."/>
            <person name="Copeland A."/>
            <person name="Lapidus A."/>
            <person name="Glavina del Rio T."/>
            <person name="Dalin E."/>
            <person name="Tice H."/>
            <person name="Bruce D."/>
            <person name="Goodwin L."/>
            <person name="Pitluck S."/>
            <person name="Sims D."/>
            <person name="Meineke L."/>
            <person name="Brettin T."/>
            <person name="Detter J.C."/>
            <person name="Han C."/>
            <person name="Larimer F."/>
            <person name="Land M."/>
            <person name="Hauser L."/>
            <person name="Kyrpides N."/>
            <person name="Ovchinnikova G."/>
            <person name="Liberton M."/>
            <person name="Stoeckel J."/>
            <person name="Banerjee A."/>
            <person name="Singh A."/>
            <person name="Page L."/>
            <person name="Sato H."/>
            <person name="Zhao L."/>
            <person name="Sherman L."/>
            <person name="Pakrasi H."/>
            <person name="Richardson P."/>
        </authorList>
    </citation>
    <scope>NUCLEOTIDE SEQUENCE</scope>
    <source>
        <strain evidence="9">PCC 7425</strain>
    </source>
</reference>
<evidence type="ECO:0000256" key="7">
    <source>
        <dbReference type="RuleBase" id="RU365095"/>
    </source>
</evidence>
<dbReference type="SUPFAM" id="SSF100950">
    <property type="entry name" value="NagB/RpiA/CoA transferase-like"/>
    <property type="match status" value="1"/>
</dbReference>
<dbReference type="InterPro" id="IPR006148">
    <property type="entry name" value="Glc/Gal-6P_isomerase"/>
</dbReference>
<keyword evidence="7" id="KW-0378">Hydrolase</keyword>
<dbReference type="eggNOG" id="COG0363">
    <property type="taxonomic scope" value="Bacteria"/>
</dbReference>
<dbReference type="InterPro" id="IPR039104">
    <property type="entry name" value="6PGL"/>
</dbReference>
<evidence type="ECO:0000256" key="1">
    <source>
        <dbReference type="ARBA" id="ARBA00000832"/>
    </source>
</evidence>
<dbReference type="PANTHER" id="PTHR11054:SF0">
    <property type="entry name" value="6-PHOSPHOGLUCONOLACTONASE"/>
    <property type="match status" value="1"/>
</dbReference>
<evidence type="ECO:0000256" key="6">
    <source>
        <dbReference type="ARBA" id="ARBA00020337"/>
    </source>
</evidence>
<sequence>MTRTVEVLPDSATLIQRGLEITLACCQTALADRGQFSLALAGGSTPKPLYAALATQDLPWEKLQVFWGDERYVPADHPDSNEGMARQAWLNHVAIPPENIHPIPTGFSDPQAAAQAYEQHLQTCFDTAPGEFASLDLILLGIGPDGHTASLFPHTDALQVRDRSITVGNKDGQPRITFTAPLINQARCVLFLVTGANKKHALNQIFAETGDDFSYPARLIQPQGQLIWLLDQAAATGE</sequence>
<evidence type="ECO:0000259" key="8">
    <source>
        <dbReference type="Pfam" id="PF01182"/>
    </source>
</evidence>
<dbReference type="Pfam" id="PF01182">
    <property type="entry name" value="Glucosamine_iso"/>
    <property type="match status" value="1"/>
</dbReference>
<gene>
    <name evidence="7" type="primary">pgl</name>
    <name evidence="9" type="ordered locus">Cyan7425_2709</name>
</gene>